<comment type="similarity">
    <text evidence="1">Belongs to the bacterial solute-binding protein 9 family.</text>
</comment>
<keyword evidence="6" id="KW-1185">Reference proteome</keyword>
<name>A0A3N6M2N6_NATCH</name>
<dbReference type="PROSITE" id="PS51257">
    <property type="entry name" value="PROKAR_LIPOPROTEIN"/>
    <property type="match status" value="1"/>
</dbReference>
<dbReference type="Pfam" id="PF01297">
    <property type="entry name" value="ZnuA"/>
    <property type="match status" value="1"/>
</dbReference>
<evidence type="ECO:0000256" key="2">
    <source>
        <dbReference type="ARBA" id="ARBA00022448"/>
    </source>
</evidence>
<dbReference type="PROSITE" id="PS51318">
    <property type="entry name" value="TAT"/>
    <property type="match status" value="1"/>
</dbReference>
<evidence type="ECO:0000256" key="3">
    <source>
        <dbReference type="ARBA" id="ARBA00022729"/>
    </source>
</evidence>
<dbReference type="InterPro" id="IPR050492">
    <property type="entry name" value="Bact_metal-bind_prot9"/>
</dbReference>
<dbReference type="GO" id="GO:0030001">
    <property type="term" value="P:metal ion transport"/>
    <property type="evidence" value="ECO:0007669"/>
    <property type="project" value="InterPro"/>
</dbReference>
<dbReference type="OrthoDB" id="50488at2157"/>
<keyword evidence="4" id="KW-0175">Coiled coil</keyword>
<evidence type="ECO:0000313" key="6">
    <source>
        <dbReference type="Proteomes" id="UP000282323"/>
    </source>
</evidence>
<keyword evidence="3" id="KW-0732">Signal</keyword>
<dbReference type="PANTHER" id="PTHR42953:SF3">
    <property type="entry name" value="HIGH-AFFINITY ZINC UPTAKE SYSTEM PROTEIN ZNUA"/>
    <property type="match status" value="1"/>
</dbReference>
<dbReference type="EMBL" id="REGA01000001">
    <property type="protein sequence ID" value="RQG97688.1"/>
    <property type="molecule type" value="Genomic_DNA"/>
</dbReference>
<dbReference type="SUPFAM" id="SSF53807">
    <property type="entry name" value="Helical backbone' metal receptor"/>
    <property type="match status" value="1"/>
</dbReference>
<proteinExistence type="inferred from homology"/>
<gene>
    <name evidence="5" type="ORF">EA473_00245</name>
</gene>
<dbReference type="RefSeq" id="WP_124193667.1">
    <property type="nucleotide sequence ID" value="NZ_REGA01000001.1"/>
</dbReference>
<protein>
    <submittedName>
        <fullName evidence="5">Zinc ABC transporter substrate-binding protein</fullName>
    </submittedName>
</protein>
<evidence type="ECO:0000256" key="4">
    <source>
        <dbReference type="SAM" id="Coils"/>
    </source>
</evidence>
<organism evidence="5 6">
    <name type="scientific">Natrarchaeobius chitinivorans</name>
    <dbReference type="NCBI Taxonomy" id="1679083"/>
    <lineage>
        <taxon>Archaea</taxon>
        <taxon>Methanobacteriati</taxon>
        <taxon>Methanobacteriota</taxon>
        <taxon>Stenosarchaea group</taxon>
        <taxon>Halobacteria</taxon>
        <taxon>Halobacteriales</taxon>
        <taxon>Natrialbaceae</taxon>
        <taxon>Natrarchaeobius</taxon>
    </lineage>
</organism>
<reference evidence="5 6" key="1">
    <citation type="submission" date="2018-10" db="EMBL/GenBank/DDBJ databases">
        <title>Natrarchaeobius chitinivorans gen. nov., sp. nov., and Natrarchaeobius haloalkaliphilus sp. nov., alkaliphilic, chitin-utilizing haloarchaea from hypersaline alkaline lakes.</title>
        <authorList>
            <person name="Sorokin D.Y."/>
            <person name="Elcheninov A.G."/>
            <person name="Kostrikina N.A."/>
            <person name="Bale N.J."/>
            <person name="Sinninghe Damste J.S."/>
            <person name="Khijniak T.V."/>
            <person name="Kublanov I.V."/>
            <person name="Toshchakov S.V."/>
        </authorList>
    </citation>
    <scope>NUCLEOTIDE SEQUENCE [LARGE SCALE GENOMIC DNA]</scope>
    <source>
        <strain evidence="5 6">AArcht4T</strain>
    </source>
</reference>
<dbReference type="AlphaFoldDB" id="A0A3N6M2N6"/>
<dbReference type="InterPro" id="IPR006311">
    <property type="entry name" value="TAT_signal"/>
</dbReference>
<dbReference type="PANTHER" id="PTHR42953">
    <property type="entry name" value="HIGH-AFFINITY ZINC UPTAKE SYSTEM PROTEIN ZNUA-RELATED"/>
    <property type="match status" value="1"/>
</dbReference>
<dbReference type="Proteomes" id="UP000282323">
    <property type="component" value="Unassembled WGS sequence"/>
</dbReference>
<accession>A0A3N6M2N6</accession>
<sequence length="467" mass="51620">MNLSRRSVLKTGGGALAGTAFAGCLNEPGNGSDDGNPSGTGYAAFFALWDWAEHVGGDEMTFENPVEVGQMGHGWEPPADIQRNIADSDVFIYFDTAEFSWAQNVATDLETDYDDVTVIDAMDGLEDQLLPIDRDADDGREPATDYDFDSDTVSIGGFDVYDGQTGEEVAYWHGDHWHGDLPEVPLEGSATVEGIFEDDEGRVLPLGEDEPFEIDARIVDGASEDVVEIESHGDRIEFHALEVGRTRVVFELVADGDPIWDTSNDNITVEVVEELEESDAPEFYDPHVWVDPVIAQDVVETIADGLAEVDPDNAETYEENAAAYTDRLDDVDRQFEELADDAERDVAVLAGHDSFQYIEHRYDFEIHTPVGIAPDAAETESDISEAIEVVEEHDIETILYDPFETPNPDEDVPQMVELLLENTSAEEYAPLTPAEGTTQEWSDQDWGWIEQMEEVNIPSLRNALGAE</sequence>
<feature type="coiled-coil region" evidence="4">
    <location>
        <begin position="314"/>
        <end position="341"/>
    </location>
</feature>
<evidence type="ECO:0000313" key="5">
    <source>
        <dbReference type="EMBL" id="RQG97688.1"/>
    </source>
</evidence>
<keyword evidence="2" id="KW-0813">Transport</keyword>
<dbReference type="Gene3D" id="3.40.50.1980">
    <property type="entry name" value="Nitrogenase molybdenum iron protein domain"/>
    <property type="match status" value="2"/>
</dbReference>
<dbReference type="InterPro" id="IPR006127">
    <property type="entry name" value="ZnuA-like"/>
</dbReference>
<dbReference type="GO" id="GO:0046872">
    <property type="term" value="F:metal ion binding"/>
    <property type="evidence" value="ECO:0007669"/>
    <property type="project" value="InterPro"/>
</dbReference>
<evidence type="ECO:0000256" key="1">
    <source>
        <dbReference type="ARBA" id="ARBA00011028"/>
    </source>
</evidence>
<comment type="caution">
    <text evidence="5">The sequence shown here is derived from an EMBL/GenBank/DDBJ whole genome shotgun (WGS) entry which is preliminary data.</text>
</comment>